<dbReference type="NCBIfam" id="TIGR00613">
    <property type="entry name" value="reco"/>
    <property type="match status" value="1"/>
</dbReference>
<evidence type="ECO:0000256" key="6">
    <source>
        <dbReference type="ARBA" id="ARBA00033409"/>
    </source>
</evidence>
<evidence type="ECO:0000313" key="9">
    <source>
        <dbReference type="EMBL" id="TKS56078.1"/>
    </source>
</evidence>
<dbReference type="RefSeq" id="WP_138932195.1">
    <property type="nucleotide sequence ID" value="NZ_SWMU01000003.1"/>
</dbReference>
<keyword evidence="10" id="KW-1185">Reference proteome</keyword>
<dbReference type="GO" id="GO:0006310">
    <property type="term" value="P:DNA recombination"/>
    <property type="evidence" value="ECO:0007669"/>
    <property type="project" value="UniProtKB-UniRule"/>
</dbReference>
<dbReference type="InterPro" id="IPR012340">
    <property type="entry name" value="NA-bd_OB-fold"/>
</dbReference>
<feature type="domain" description="DNA replication/recombination mediator RecO N-terminal" evidence="8">
    <location>
        <begin position="1"/>
        <end position="79"/>
    </location>
</feature>
<dbReference type="HAMAP" id="MF_00201">
    <property type="entry name" value="RecO"/>
    <property type="match status" value="1"/>
</dbReference>
<comment type="caution">
    <text evidence="9">The sequence shown here is derived from an EMBL/GenBank/DDBJ whole genome shotgun (WGS) entry which is preliminary data.</text>
</comment>
<dbReference type="InterPro" id="IPR042242">
    <property type="entry name" value="RecO_C"/>
</dbReference>
<evidence type="ECO:0000256" key="3">
    <source>
        <dbReference type="ARBA" id="ARBA00022763"/>
    </source>
</evidence>
<dbReference type="Pfam" id="PF02565">
    <property type="entry name" value="RecO_C"/>
    <property type="match status" value="1"/>
</dbReference>
<dbReference type="Pfam" id="PF11967">
    <property type="entry name" value="RecO_N"/>
    <property type="match status" value="1"/>
</dbReference>
<comment type="similarity">
    <text evidence="1 7">Belongs to the RecO family.</text>
</comment>
<dbReference type="GO" id="GO:0043590">
    <property type="term" value="C:bacterial nucleoid"/>
    <property type="evidence" value="ECO:0007669"/>
    <property type="project" value="TreeGrafter"/>
</dbReference>
<evidence type="ECO:0000256" key="4">
    <source>
        <dbReference type="ARBA" id="ARBA00023172"/>
    </source>
</evidence>
<dbReference type="PANTHER" id="PTHR33991:SF1">
    <property type="entry name" value="DNA REPAIR PROTEIN RECO"/>
    <property type="match status" value="1"/>
</dbReference>
<dbReference type="SUPFAM" id="SSF50249">
    <property type="entry name" value="Nucleic acid-binding proteins"/>
    <property type="match status" value="1"/>
</dbReference>
<dbReference type="OrthoDB" id="9789152at2"/>
<dbReference type="InterPro" id="IPR022572">
    <property type="entry name" value="DNA_rep/recomb_RecO_N"/>
</dbReference>
<evidence type="ECO:0000259" key="8">
    <source>
        <dbReference type="Pfam" id="PF11967"/>
    </source>
</evidence>
<dbReference type="Gene3D" id="1.20.1440.120">
    <property type="entry name" value="Recombination protein O, C-terminal domain"/>
    <property type="match status" value="1"/>
</dbReference>
<dbReference type="InterPro" id="IPR037278">
    <property type="entry name" value="ARFGAP/RecO"/>
</dbReference>
<keyword evidence="4 7" id="KW-0233">DNA recombination</keyword>
<evidence type="ECO:0000256" key="1">
    <source>
        <dbReference type="ARBA" id="ARBA00007452"/>
    </source>
</evidence>
<dbReference type="Proteomes" id="UP000306552">
    <property type="component" value="Unassembled WGS sequence"/>
</dbReference>
<protein>
    <recommendedName>
        <fullName evidence="2 7">DNA repair protein RecO</fullName>
    </recommendedName>
    <alternativeName>
        <fullName evidence="6 7">Recombination protein O</fullName>
    </alternativeName>
</protein>
<keyword evidence="5 7" id="KW-0234">DNA repair</keyword>
<organism evidence="9 10">
    <name type="scientific">Mesohalobacter halotolerans</name>
    <dbReference type="NCBI Taxonomy" id="1883405"/>
    <lineage>
        <taxon>Bacteria</taxon>
        <taxon>Pseudomonadati</taxon>
        <taxon>Bacteroidota</taxon>
        <taxon>Flavobacteriia</taxon>
        <taxon>Flavobacteriales</taxon>
        <taxon>Flavobacteriaceae</taxon>
        <taxon>Mesohalobacter</taxon>
    </lineage>
</organism>
<evidence type="ECO:0000313" key="10">
    <source>
        <dbReference type="Proteomes" id="UP000306552"/>
    </source>
</evidence>
<dbReference type="SUPFAM" id="SSF57863">
    <property type="entry name" value="ArfGap/RecO-like zinc finger"/>
    <property type="match status" value="1"/>
</dbReference>
<dbReference type="EMBL" id="SWMU01000003">
    <property type="protein sequence ID" value="TKS56078.1"/>
    <property type="molecule type" value="Genomic_DNA"/>
</dbReference>
<dbReference type="AlphaFoldDB" id="A0A4U5TRY6"/>
<dbReference type="GO" id="GO:0006302">
    <property type="term" value="P:double-strand break repair"/>
    <property type="evidence" value="ECO:0007669"/>
    <property type="project" value="TreeGrafter"/>
</dbReference>
<comment type="function">
    <text evidence="7">Involved in DNA repair and RecF pathway recombination.</text>
</comment>
<dbReference type="Gene3D" id="2.40.50.140">
    <property type="entry name" value="Nucleic acid-binding proteins"/>
    <property type="match status" value="1"/>
</dbReference>
<gene>
    <name evidence="7 9" type="primary">recO</name>
    <name evidence="9" type="ORF">FCN74_08635</name>
</gene>
<evidence type="ECO:0000256" key="5">
    <source>
        <dbReference type="ARBA" id="ARBA00023204"/>
    </source>
</evidence>
<reference evidence="9 10" key="1">
    <citation type="submission" date="2019-04" db="EMBL/GenBank/DDBJ databases">
        <title>Psychroflexus halotolerans sp. nov., isolated from a marine solar saltern.</title>
        <authorList>
            <person name="Feng X."/>
        </authorList>
    </citation>
    <scope>NUCLEOTIDE SEQUENCE [LARGE SCALE GENOMIC DNA]</scope>
    <source>
        <strain evidence="9 10">WDS2C27</strain>
    </source>
</reference>
<name>A0A4U5TRY6_9FLAO</name>
<keyword evidence="3 7" id="KW-0227">DNA damage</keyword>
<evidence type="ECO:0000256" key="2">
    <source>
        <dbReference type="ARBA" id="ARBA00021310"/>
    </source>
</evidence>
<evidence type="ECO:0000256" key="7">
    <source>
        <dbReference type="HAMAP-Rule" id="MF_00201"/>
    </source>
</evidence>
<sequence>MFIKTQAIVLSSIKYNDTDLIVKCYTKALGSVSYMVKGVLKSRKGKFRASMFQALSIIDVEMQHRNKGQLEYFKEVQLSNHLNDLQSNVYKSALVMFLAEILKSVIIEEEQNEKLFDFIKTSILYLEHSSKYANFHIGFILDLSSFLGFYPRISNDEKEIYFNLSEGLFQSFETPYTLNKEQSNWFSILLKNGFKDHQQIKLTKNQRIEILNLIMRYYELHIENFKPPKSLKVIKQVF</sequence>
<accession>A0A4U5TRY6</accession>
<dbReference type="PANTHER" id="PTHR33991">
    <property type="entry name" value="DNA REPAIR PROTEIN RECO"/>
    <property type="match status" value="1"/>
</dbReference>
<dbReference type="InterPro" id="IPR003717">
    <property type="entry name" value="RecO"/>
</dbReference>
<proteinExistence type="inferred from homology"/>